<accession>A0A4R4WLX7</accession>
<reference evidence="6 7" key="1">
    <citation type="submission" date="2019-02" db="EMBL/GenBank/DDBJ databases">
        <title>Draft genome sequences of novel Actinobacteria.</title>
        <authorList>
            <person name="Sahin N."/>
            <person name="Ay H."/>
            <person name="Saygin H."/>
        </authorList>
    </citation>
    <scope>NUCLEOTIDE SEQUENCE [LARGE SCALE GENOMIC DNA]</scope>
    <source>
        <strain evidence="6 7">16K104</strain>
    </source>
</reference>
<evidence type="ECO:0000256" key="4">
    <source>
        <dbReference type="ARBA" id="ARBA00022837"/>
    </source>
</evidence>
<dbReference type="Proteomes" id="UP000295172">
    <property type="component" value="Unassembled WGS sequence"/>
</dbReference>
<dbReference type="OrthoDB" id="9777306at2"/>
<dbReference type="PANTHER" id="PTHR42693:SF53">
    <property type="entry name" value="ENDO-4-O-SULFATASE"/>
    <property type="match status" value="1"/>
</dbReference>
<dbReference type="SUPFAM" id="SSF53649">
    <property type="entry name" value="Alkaline phosphatase-like"/>
    <property type="match status" value="1"/>
</dbReference>
<dbReference type="InterPro" id="IPR017850">
    <property type="entry name" value="Alkaline_phosphatase_core_sf"/>
</dbReference>
<dbReference type="PROSITE" id="PS00523">
    <property type="entry name" value="SULFATASE_1"/>
    <property type="match status" value="1"/>
</dbReference>
<dbReference type="AlphaFoldDB" id="A0A4R4WLX7"/>
<dbReference type="InterPro" id="IPR050738">
    <property type="entry name" value="Sulfatase"/>
</dbReference>
<keyword evidence="3" id="KW-0378">Hydrolase</keyword>
<dbReference type="GO" id="GO:0046872">
    <property type="term" value="F:metal ion binding"/>
    <property type="evidence" value="ECO:0007669"/>
    <property type="project" value="UniProtKB-KW"/>
</dbReference>
<evidence type="ECO:0000313" key="6">
    <source>
        <dbReference type="EMBL" id="TDD20072.1"/>
    </source>
</evidence>
<evidence type="ECO:0000259" key="5">
    <source>
        <dbReference type="Pfam" id="PF00884"/>
    </source>
</evidence>
<evidence type="ECO:0000256" key="3">
    <source>
        <dbReference type="ARBA" id="ARBA00022801"/>
    </source>
</evidence>
<comment type="caution">
    <text evidence="6">The sequence shown here is derived from an EMBL/GenBank/DDBJ whole genome shotgun (WGS) entry which is preliminary data.</text>
</comment>
<evidence type="ECO:0000256" key="1">
    <source>
        <dbReference type="ARBA" id="ARBA00008779"/>
    </source>
</evidence>
<keyword evidence="4" id="KW-0106">Calcium</keyword>
<sequence>MTDQHRYDVLSAYGNSHVRTPHLQLLADQGTTFETCYTTSPVCAPARASVLTGKYPHAHRLWCNGVTLPDQPLVSRRLADDGYRCGLIGKRHLSRCFRGIEEAEIDDGFDSFRKWAHDPRHGSPDNAYHRWLETNHPRVWEKVREQVDHPGADHPDSGPRDIDCTETPAHYSTWVAEEAKEFLRTQDAGQPFFLWANFYDPHHPFAAPREYLDRYPPGSVPPPVGGPEELAGKPSVQAEMSRRGYQLHDTGFGADRAAEINHFRRAYYAMVTMVDDKVGEILAALDGAGLAENTLVIFTSDHGEMLGDHGLLLKGPMAYEGAVRVPLIMRWPGTLPAGRRSSAVAGLHDVGVTIGAAAGTEPLPAAHGQDLLAVIRGDESGRDWGYVEYRDSNRSDEPAVCTTMLRSGDLKLVQWHGHPASTSTRDGELYDLSADPDELVNLWHSADHLASKADMLAMLADVRVQLEDRSPVREAPW</sequence>
<gene>
    <name evidence="6" type="ORF">E1218_23005</name>
</gene>
<dbReference type="GO" id="GO:0004065">
    <property type="term" value="F:arylsulfatase activity"/>
    <property type="evidence" value="ECO:0007669"/>
    <property type="project" value="TreeGrafter"/>
</dbReference>
<dbReference type="InterPro" id="IPR024607">
    <property type="entry name" value="Sulfatase_CS"/>
</dbReference>
<organism evidence="6 7">
    <name type="scientific">Kribbella turkmenica</name>
    <dbReference type="NCBI Taxonomy" id="2530375"/>
    <lineage>
        <taxon>Bacteria</taxon>
        <taxon>Bacillati</taxon>
        <taxon>Actinomycetota</taxon>
        <taxon>Actinomycetes</taxon>
        <taxon>Propionibacteriales</taxon>
        <taxon>Kribbellaceae</taxon>
        <taxon>Kribbella</taxon>
    </lineage>
</organism>
<dbReference type="InterPro" id="IPR000917">
    <property type="entry name" value="Sulfatase_N"/>
</dbReference>
<feature type="domain" description="Sulfatase N-terminal" evidence="5">
    <location>
        <begin position="1"/>
        <end position="359"/>
    </location>
</feature>
<dbReference type="Gene3D" id="3.40.720.10">
    <property type="entry name" value="Alkaline Phosphatase, subunit A"/>
    <property type="match status" value="1"/>
</dbReference>
<evidence type="ECO:0000256" key="2">
    <source>
        <dbReference type="ARBA" id="ARBA00022723"/>
    </source>
</evidence>
<protein>
    <submittedName>
        <fullName evidence="6">DUF229 domain-containing protein</fullName>
    </submittedName>
</protein>
<comment type="similarity">
    <text evidence="1">Belongs to the sulfatase family.</text>
</comment>
<dbReference type="EMBL" id="SMKR01000107">
    <property type="protein sequence ID" value="TDD20072.1"/>
    <property type="molecule type" value="Genomic_DNA"/>
</dbReference>
<evidence type="ECO:0000313" key="7">
    <source>
        <dbReference type="Proteomes" id="UP000295172"/>
    </source>
</evidence>
<keyword evidence="7" id="KW-1185">Reference proteome</keyword>
<keyword evidence="2" id="KW-0479">Metal-binding</keyword>
<dbReference type="PANTHER" id="PTHR42693">
    <property type="entry name" value="ARYLSULFATASE FAMILY MEMBER"/>
    <property type="match status" value="1"/>
</dbReference>
<name>A0A4R4WLX7_9ACTN</name>
<dbReference type="Pfam" id="PF00884">
    <property type="entry name" value="Sulfatase"/>
    <property type="match status" value="1"/>
</dbReference>
<proteinExistence type="inferred from homology"/>